<keyword evidence="4" id="KW-0560">Oxidoreductase</keyword>
<comment type="cofactor">
    <cofactor evidence="1">
        <name>FAD</name>
        <dbReference type="ChEBI" id="CHEBI:57692"/>
    </cofactor>
</comment>
<protein>
    <recommendedName>
        <fullName evidence="6">FAD-binding domain-containing protein</fullName>
    </recommendedName>
</protein>
<keyword evidence="2" id="KW-0285">Flavoprotein</keyword>
<evidence type="ECO:0000256" key="5">
    <source>
        <dbReference type="ARBA" id="ARBA00023033"/>
    </source>
</evidence>
<evidence type="ECO:0000256" key="3">
    <source>
        <dbReference type="ARBA" id="ARBA00022827"/>
    </source>
</evidence>
<keyword evidence="8" id="KW-1185">Reference proteome</keyword>
<proteinExistence type="predicted"/>
<keyword evidence="3" id="KW-0274">FAD</keyword>
<dbReference type="GO" id="GO:0071949">
    <property type="term" value="F:FAD binding"/>
    <property type="evidence" value="ECO:0007669"/>
    <property type="project" value="InterPro"/>
</dbReference>
<dbReference type="InterPro" id="IPR036188">
    <property type="entry name" value="FAD/NAD-bd_sf"/>
</dbReference>
<evidence type="ECO:0000256" key="2">
    <source>
        <dbReference type="ARBA" id="ARBA00022630"/>
    </source>
</evidence>
<dbReference type="InParanoid" id="A0A194XPP7"/>
<dbReference type="OrthoDB" id="655030at2759"/>
<evidence type="ECO:0000313" key="8">
    <source>
        <dbReference type="Proteomes" id="UP000070700"/>
    </source>
</evidence>
<dbReference type="Proteomes" id="UP000070700">
    <property type="component" value="Unassembled WGS sequence"/>
</dbReference>
<dbReference type="InterPro" id="IPR002938">
    <property type="entry name" value="FAD-bd"/>
</dbReference>
<keyword evidence="5" id="KW-0503">Monooxygenase</keyword>
<evidence type="ECO:0000313" key="7">
    <source>
        <dbReference type="EMBL" id="KUJ22225.1"/>
    </source>
</evidence>
<name>A0A194XPP7_MOLSC</name>
<dbReference type="GeneID" id="28818478"/>
<dbReference type="GO" id="GO:0004497">
    <property type="term" value="F:monooxygenase activity"/>
    <property type="evidence" value="ECO:0007669"/>
    <property type="project" value="UniProtKB-KW"/>
</dbReference>
<feature type="domain" description="FAD-binding" evidence="6">
    <location>
        <begin position="22"/>
        <end position="184"/>
    </location>
</feature>
<organism evidence="7 8">
    <name type="scientific">Mollisia scopiformis</name>
    <name type="common">Conifer needle endophyte fungus</name>
    <name type="synonym">Phialocephala scopiformis</name>
    <dbReference type="NCBI Taxonomy" id="149040"/>
    <lineage>
        <taxon>Eukaryota</taxon>
        <taxon>Fungi</taxon>
        <taxon>Dikarya</taxon>
        <taxon>Ascomycota</taxon>
        <taxon>Pezizomycotina</taxon>
        <taxon>Leotiomycetes</taxon>
        <taxon>Helotiales</taxon>
        <taxon>Mollisiaceae</taxon>
        <taxon>Mollisia</taxon>
    </lineage>
</organism>
<dbReference type="RefSeq" id="XP_018076580.1">
    <property type="nucleotide sequence ID" value="XM_018208752.1"/>
</dbReference>
<sequence>MRTHLTPINIIGCSTHTHSNSPVLIIGAGISGLALAQGLRLRSISFRVFERHAQSYNSQGHHFRISPESVAALDYILLPQCKDLFKRTAAEGGRFQPRYVDAKEFEFEKPTPFSKPPSMPIDRTWLRRLMLLGIEDTIEYEKEFVSYEIRGNEVHVSFADRSSAQGRFLVGADGIKSRVRKQFQPDRKLLDLERWIMWGRTLLT</sequence>
<evidence type="ECO:0000256" key="4">
    <source>
        <dbReference type="ARBA" id="ARBA00023002"/>
    </source>
</evidence>
<dbReference type="KEGG" id="psco:LY89DRAFT_574702"/>
<accession>A0A194XPP7</accession>
<dbReference type="SUPFAM" id="SSF51905">
    <property type="entry name" value="FAD/NAD(P)-binding domain"/>
    <property type="match status" value="1"/>
</dbReference>
<dbReference type="EMBL" id="KQ947406">
    <property type="protein sequence ID" value="KUJ22225.1"/>
    <property type="molecule type" value="Genomic_DNA"/>
</dbReference>
<gene>
    <name evidence="7" type="ORF">LY89DRAFT_574702</name>
</gene>
<reference evidence="7 8" key="1">
    <citation type="submission" date="2015-10" db="EMBL/GenBank/DDBJ databases">
        <title>Full genome of DAOMC 229536 Phialocephala scopiformis, a fungal endophyte of spruce producing the potent anti-insectan compound rugulosin.</title>
        <authorList>
            <consortium name="DOE Joint Genome Institute"/>
            <person name="Walker A.K."/>
            <person name="Frasz S.L."/>
            <person name="Seifert K.A."/>
            <person name="Miller J.D."/>
            <person name="Mondo S.J."/>
            <person name="Labutti K."/>
            <person name="Lipzen A."/>
            <person name="Dockter R."/>
            <person name="Kennedy M."/>
            <person name="Grigoriev I.V."/>
            <person name="Spatafora J.W."/>
        </authorList>
    </citation>
    <scope>NUCLEOTIDE SEQUENCE [LARGE SCALE GENOMIC DNA]</scope>
    <source>
        <strain evidence="7 8">CBS 120377</strain>
    </source>
</reference>
<evidence type="ECO:0000256" key="1">
    <source>
        <dbReference type="ARBA" id="ARBA00001974"/>
    </source>
</evidence>
<evidence type="ECO:0000259" key="6">
    <source>
        <dbReference type="Pfam" id="PF01494"/>
    </source>
</evidence>
<dbReference type="AlphaFoldDB" id="A0A194XPP7"/>
<dbReference type="PANTHER" id="PTHR47178:SF5">
    <property type="entry name" value="FAD-BINDING DOMAIN-CONTAINING PROTEIN"/>
    <property type="match status" value="1"/>
</dbReference>
<dbReference type="Pfam" id="PF01494">
    <property type="entry name" value="FAD_binding_3"/>
    <property type="match status" value="1"/>
</dbReference>
<feature type="non-terminal residue" evidence="7">
    <location>
        <position position="204"/>
    </location>
</feature>
<dbReference type="Gene3D" id="3.50.50.60">
    <property type="entry name" value="FAD/NAD(P)-binding domain"/>
    <property type="match status" value="1"/>
</dbReference>
<dbReference type="PANTHER" id="PTHR47178">
    <property type="entry name" value="MONOOXYGENASE, FAD-BINDING"/>
    <property type="match status" value="1"/>
</dbReference>
<dbReference type="PRINTS" id="PR00420">
    <property type="entry name" value="RNGMNOXGNASE"/>
</dbReference>